<accession>A0A857J3B8</accession>
<evidence type="ECO:0000313" key="1">
    <source>
        <dbReference type="EMBL" id="QHI97629.1"/>
    </source>
</evidence>
<dbReference type="AlphaFoldDB" id="A0A857J3B8"/>
<dbReference type="RefSeq" id="WP_160551147.1">
    <property type="nucleotide sequence ID" value="NZ_CP047650.1"/>
</dbReference>
<dbReference type="Gene3D" id="3.30.420.40">
    <property type="match status" value="1"/>
</dbReference>
<reference evidence="1 2" key="1">
    <citation type="submission" date="2020-01" db="EMBL/GenBank/DDBJ databases">
        <title>Genome sequencing of strain KACC 21265.</title>
        <authorList>
            <person name="Heo J."/>
            <person name="Kim S.-J."/>
            <person name="Kim J.-S."/>
            <person name="Hong S.-B."/>
            <person name="Kwon S.-W."/>
        </authorList>
    </citation>
    <scope>NUCLEOTIDE SEQUENCE [LARGE SCALE GENOMIC DNA]</scope>
    <source>
        <strain evidence="1 2">KACC 21265</strain>
    </source>
</reference>
<organism evidence="1 2">
    <name type="scientific">Xylophilus rhododendri</name>
    <dbReference type="NCBI Taxonomy" id="2697032"/>
    <lineage>
        <taxon>Bacteria</taxon>
        <taxon>Pseudomonadati</taxon>
        <taxon>Pseudomonadota</taxon>
        <taxon>Betaproteobacteria</taxon>
        <taxon>Burkholderiales</taxon>
        <taxon>Xylophilus</taxon>
    </lineage>
</organism>
<dbReference type="KEGG" id="xyk:GT347_06280"/>
<protein>
    <submittedName>
        <fullName evidence="1">ROK family protein</fullName>
    </submittedName>
</protein>
<gene>
    <name evidence="1" type="ORF">GT347_06280</name>
</gene>
<proteinExistence type="predicted"/>
<dbReference type="CDD" id="cd23763">
    <property type="entry name" value="ASKHA_ATPase_ROK"/>
    <property type="match status" value="1"/>
</dbReference>
<name>A0A857J3B8_9BURK</name>
<keyword evidence="2" id="KW-1185">Reference proteome</keyword>
<evidence type="ECO:0000313" key="2">
    <source>
        <dbReference type="Proteomes" id="UP000464787"/>
    </source>
</evidence>
<dbReference type="InterPro" id="IPR043129">
    <property type="entry name" value="ATPase_NBD"/>
</dbReference>
<sequence>MPSPPKPDLDEPLWHGRLELPATRITGYSLEVADPLSGGHLGDRVRRQAFSACLQAWREQFAAMGIHPFGRQHTQHIRQDRLDALLHQGGPAAAVLRAAVEDYAQQFADVARRFLRQKGWRGVERIVVGGGFQDSAVGRLAIGRAGELLAREKVGAYLRTLHHHPDEGGLVGWVHVIPTALLQGRDALLAVDIGGTNVRCGIVRAHRKRAPDYSAAEVVERDKWQHADDAGVTRREHVLEGIAGMLHRLIAVARRRRIALAPFVGVSCPGLICPDGSIADGAQNLPGNWESERFHMPSGLESRLPKWRGEPFQVLMHNDAVVQGLSELPYMADVRRWAVLTVGTGLGNASFVNR</sequence>
<dbReference type="EMBL" id="CP047650">
    <property type="protein sequence ID" value="QHI97629.1"/>
    <property type="molecule type" value="Genomic_DNA"/>
</dbReference>
<dbReference type="Proteomes" id="UP000464787">
    <property type="component" value="Chromosome"/>
</dbReference>
<dbReference type="SUPFAM" id="SSF53067">
    <property type="entry name" value="Actin-like ATPase domain"/>
    <property type="match status" value="1"/>
</dbReference>